<dbReference type="InterPro" id="IPR005909">
    <property type="entry name" value="RaSEA"/>
</dbReference>
<name>F7XP01_METZD</name>
<evidence type="ECO:0000256" key="1">
    <source>
        <dbReference type="ARBA" id="ARBA00001966"/>
    </source>
</evidence>
<dbReference type="CDD" id="cd01335">
    <property type="entry name" value="Radical_SAM"/>
    <property type="match status" value="1"/>
</dbReference>
<dbReference type="InterPro" id="IPR039661">
    <property type="entry name" value="ELP3"/>
</dbReference>
<dbReference type="InterPro" id="IPR006638">
    <property type="entry name" value="Elp3/MiaA/NifB-like_rSAM"/>
</dbReference>
<dbReference type="Pfam" id="PF04055">
    <property type="entry name" value="Radical_SAM"/>
    <property type="match status" value="1"/>
</dbReference>
<dbReference type="STRING" id="679901.Mzhil_0315"/>
<dbReference type="GO" id="GO:0046872">
    <property type="term" value="F:metal ion binding"/>
    <property type="evidence" value="ECO:0007669"/>
    <property type="project" value="UniProtKB-KW"/>
</dbReference>
<dbReference type="Proteomes" id="UP000006622">
    <property type="component" value="Chromosome"/>
</dbReference>
<evidence type="ECO:0000313" key="8">
    <source>
        <dbReference type="EMBL" id="AEH60191.1"/>
    </source>
</evidence>
<gene>
    <name evidence="8" type="ordered locus">Mzhil_0315</name>
</gene>
<dbReference type="GO" id="GO:0051539">
    <property type="term" value="F:4 iron, 4 sulfur cluster binding"/>
    <property type="evidence" value="ECO:0007669"/>
    <property type="project" value="UniProtKB-KW"/>
</dbReference>
<feature type="domain" description="Elp3/MiaA/NifB-like radical SAM core" evidence="7">
    <location>
        <begin position="44"/>
        <end position="272"/>
    </location>
</feature>
<dbReference type="GO" id="GO:0003824">
    <property type="term" value="F:catalytic activity"/>
    <property type="evidence" value="ECO:0007669"/>
    <property type="project" value="InterPro"/>
</dbReference>
<keyword evidence="5" id="KW-0408">Iron</keyword>
<dbReference type="InterPro" id="IPR007197">
    <property type="entry name" value="rSAM"/>
</dbReference>
<keyword evidence="6" id="KW-0411">Iron-sulfur</keyword>
<dbReference type="PANTHER" id="PTHR11135">
    <property type="entry name" value="HISTONE ACETYLTRANSFERASE-RELATED"/>
    <property type="match status" value="1"/>
</dbReference>
<dbReference type="HOGENOM" id="CLU_060488_0_0_2"/>
<dbReference type="GO" id="GO:0005737">
    <property type="term" value="C:cytoplasm"/>
    <property type="evidence" value="ECO:0007669"/>
    <property type="project" value="TreeGrafter"/>
</dbReference>
<dbReference type="NCBIfam" id="TIGR01210">
    <property type="entry name" value="archaeosine biosynthesis radical SAM protein RaSEA"/>
    <property type="match status" value="1"/>
</dbReference>
<dbReference type="PIRSF" id="PIRSF004954">
    <property type="entry name" value="Radical_SAM"/>
    <property type="match status" value="1"/>
</dbReference>
<evidence type="ECO:0000256" key="4">
    <source>
        <dbReference type="ARBA" id="ARBA00022723"/>
    </source>
</evidence>
<protein>
    <submittedName>
        <fullName evidence="8">Radical SAM domain protein</fullName>
    </submittedName>
</protein>
<evidence type="ECO:0000313" key="9">
    <source>
        <dbReference type="Proteomes" id="UP000006622"/>
    </source>
</evidence>
<dbReference type="SMART" id="SM00729">
    <property type="entry name" value="Elp3"/>
    <property type="match status" value="1"/>
</dbReference>
<dbReference type="RefSeq" id="WP_013897630.1">
    <property type="nucleotide sequence ID" value="NC_015676.1"/>
</dbReference>
<dbReference type="PANTHER" id="PTHR11135:SF0">
    <property type="entry name" value="ELONGATOR COMPLEX PROTEIN 3"/>
    <property type="match status" value="1"/>
</dbReference>
<dbReference type="GO" id="GO:0002926">
    <property type="term" value="P:tRNA wobble base 5-methoxycarbonylmethyl-2-thiouridinylation"/>
    <property type="evidence" value="ECO:0007669"/>
    <property type="project" value="TreeGrafter"/>
</dbReference>
<evidence type="ECO:0000259" key="7">
    <source>
        <dbReference type="SMART" id="SM00729"/>
    </source>
</evidence>
<comment type="cofactor">
    <cofactor evidence="1">
        <name>[4Fe-4S] cluster</name>
        <dbReference type="ChEBI" id="CHEBI:49883"/>
    </cofactor>
</comment>
<evidence type="ECO:0000256" key="3">
    <source>
        <dbReference type="ARBA" id="ARBA00022691"/>
    </source>
</evidence>
<keyword evidence="4" id="KW-0479">Metal-binding</keyword>
<proteinExistence type="predicted"/>
<sequence length="349" mass="39401">MTMKDLNKIVLDIRERQRIKPSANDRPAASWIGKDLVDGEIIDSLTIIFRTSGCYWGCAGGCTMCGYVYDSAAESPDDDDIHSQLEHALKKASDLEKMVVKIFTSGSFLDENEISRKSRENILLRLKEDDRIAKVIVETRPEFVTDQTMDDCMDLIAGKPFEIAVGLETSSDKIRSESINKGFSFRDFVRASEIAKVRGITTKAYLLLKPPFISEGMAVNDIIRSVNDIYPYADTVSINLCNVQKGTLVEMLWERKQFRPPWLWSIVEILHRTKSAHPDIVIMSDPVGAGSQRGPHNCKICSRDVADAVRNFSLTQDIRVLESVSCECRYLWEKIIELDDYTYGAPITV</sequence>
<dbReference type="GeneID" id="10821919"/>
<evidence type="ECO:0000256" key="2">
    <source>
        <dbReference type="ARBA" id="ARBA00022485"/>
    </source>
</evidence>
<accession>F7XP01</accession>
<keyword evidence="2" id="KW-0004">4Fe-4S</keyword>
<evidence type="ECO:0000256" key="6">
    <source>
        <dbReference type="ARBA" id="ARBA00023014"/>
    </source>
</evidence>
<dbReference type="KEGG" id="mzh:Mzhil_0315"/>
<dbReference type="EMBL" id="CP002101">
    <property type="protein sequence ID" value="AEH60191.1"/>
    <property type="molecule type" value="Genomic_DNA"/>
</dbReference>
<organism evidence="8 9">
    <name type="scientific">Methanosalsum zhilinae (strain DSM 4017 / NBRC 107636 / OCM 62 / WeN5)</name>
    <name type="common">Methanohalophilus zhilinae</name>
    <dbReference type="NCBI Taxonomy" id="679901"/>
    <lineage>
        <taxon>Archaea</taxon>
        <taxon>Methanobacteriati</taxon>
        <taxon>Methanobacteriota</taxon>
        <taxon>Stenosarchaea group</taxon>
        <taxon>Methanomicrobia</taxon>
        <taxon>Methanosarcinales</taxon>
        <taxon>Methanosarcinaceae</taxon>
        <taxon>Methanosalsum</taxon>
    </lineage>
</organism>
<dbReference type="SFLD" id="SFLDS00029">
    <property type="entry name" value="Radical_SAM"/>
    <property type="match status" value="1"/>
</dbReference>
<keyword evidence="9" id="KW-1185">Reference proteome</keyword>
<dbReference type="InterPro" id="IPR058240">
    <property type="entry name" value="rSAM_sf"/>
</dbReference>
<evidence type="ECO:0000256" key="5">
    <source>
        <dbReference type="ARBA" id="ARBA00023004"/>
    </source>
</evidence>
<dbReference type="SUPFAM" id="SSF102114">
    <property type="entry name" value="Radical SAM enzymes"/>
    <property type="match status" value="1"/>
</dbReference>
<dbReference type="AlphaFoldDB" id="F7XP01"/>
<keyword evidence="3" id="KW-0949">S-adenosyl-L-methionine</keyword>
<reference evidence="8 9" key="1">
    <citation type="submission" date="2010-07" db="EMBL/GenBank/DDBJ databases">
        <title>The complete genome of Methanosalsum zhilinae DSM 4017.</title>
        <authorList>
            <consortium name="US DOE Joint Genome Institute (JGI-PGF)"/>
            <person name="Lucas S."/>
            <person name="Copeland A."/>
            <person name="Lapidus A."/>
            <person name="Glavina del Rio T."/>
            <person name="Dalin E."/>
            <person name="Tice H."/>
            <person name="Bruce D."/>
            <person name="Goodwin L."/>
            <person name="Pitluck S."/>
            <person name="Kyrpides N."/>
            <person name="Mavromatis K."/>
            <person name="Ovchinnikova G."/>
            <person name="Daligault H."/>
            <person name="Detter J.C."/>
            <person name="Han C."/>
            <person name="Tapia R."/>
            <person name="Larimer F."/>
            <person name="Land M."/>
            <person name="Hauser L."/>
            <person name="Markowitz V."/>
            <person name="Cheng J.-F."/>
            <person name="Hugenholtz P."/>
            <person name="Woyke T."/>
            <person name="Wu D."/>
            <person name="Spring S."/>
            <person name="Schueler E."/>
            <person name="Brambilla E."/>
            <person name="Klenk H.-P."/>
            <person name="Eisen J.A."/>
        </authorList>
    </citation>
    <scope>NUCLEOTIDE SEQUENCE [LARGE SCALE GENOMIC DNA]</scope>
    <source>
        <strain evidence="9">DSM 4017 / NBRC 107636 / OCM 62 / WeN5</strain>
    </source>
</reference>